<dbReference type="Proteomes" id="UP000016721">
    <property type="component" value="Unassembled WGS sequence"/>
</dbReference>
<evidence type="ECO:0000259" key="1">
    <source>
        <dbReference type="SMART" id="SM00047"/>
    </source>
</evidence>
<dbReference type="InterPro" id="IPR002901">
    <property type="entry name" value="MGlyc_endo_b_GlcNAc-like_dom"/>
</dbReference>
<proteinExistence type="predicted"/>
<dbReference type="PATRIC" id="fig|1294142.3.peg.505"/>
<dbReference type="GO" id="GO:0004040">
    <property type="term" value="F:amidase activity"/>
    <property type="evidence" value="ECO:0007669"/>
    <property type="project" value="InterPro"/>
</dbReference>
<dbReference type="OrthoDB" id="9816557at2"/>
<evidence type="ECO:0000313" key="2">
    <source>
        <dbReference type="EMBL" id="ERK32058.1"/>
    </source>
</evidence>
<dbReference type="Gene3D" id="1.10.530.10">
    <property type="match status" value="1"/>
</dbReference>
<dbReference type="Pfam" id="PF07538">
    <property type="entry name" value="ChW"/>
    <property type="match status" value="6"/>
</dbReference>
<dbReference type="SMART" id="SM00728">
    <property type="entry name" value="ChW"/>
    <property type="match status" value="6"/>
</dbReference>
<feature type="domain" description="Mannosyl-glycoprotein endo-beta-N-acetylglucosamidase-like" evidence="1">
    <location>
        <begin position="427"/>
        <end position="580"/>
    </location>
</feature>
<organism evidence="2 3">
    <name type="scientific">Clostridium intestinale URNW</name>
    <dbReference type="NCBI Taxonomy" id="1294142"/>
    <lineage>
        <taxon>Bacteria</taxon>
        <taxon>Bacillati</taxon>
        <taxon>Bacillota</taxon>
        <taxon>Clostridia</taxon>
        <taxon>Eubacteriales</taxon>
        <taxon>Clostridiaceae</taxon>
        <taxon>Clostridium</taxon>
    </lineage>
</organism>
<keyword evidence="3" id="KW-1185">Reference proteome</keyword>
<gene>
    <name evidence="2" type="ORF">CINTURNW_0523</name>
</gene>
<dbReference type="eggNOG" id="COG4193">
    <property type="taxonomic scope" value="Bacteria"/>
</dbReference>
<accession>U2NSD0</accession>
<name>U2NSD0_9CLOT</name>
<dbReference type="HOGENOM" id="CLU_020856_0_0_9"/>
<protein>
    <submittedName>
        <fullName evidence="2">Beta-N-acetylglucosaminidase</fullName>
    </submittedName>
</protein>
<evidence type="ECO:0000313" key="3">
    <source>
        <dbReference type="Proteomes" id="UP000016721"/>
    </source>
</evidence>
<dbReference type="Pfam" id="PF01832">
    <property type="entry name" value="Glucosaminidase"/>
    <property type="match status" value="1"/>
</dbReference>
<dbReference type="AlphaFoldDB" id="U2NSD0"/>
<dbReference type="InterPro" id="IPR006637">
    <property type="entry name" value="ChW"/>
</dbReference>
<dbReference type="SMART" id="SM00047">
    <property type="entry name" value="LYZ2"/>
    <property type="match status" value="1"/>
</dbReference>
<reference evidence="2 3" key="1">
    <citation type="journal article" date="2013" name="Genome Announc.">
        <title>Draft Genome Sequence of the Hydrogen- and Ethanol-Producing Bacterium Clostridium intestinale Strain URNW.</title>
        <authorList>
            <person name="Lal S."/>
            <person name="Ramachandran U."/>
            <person name="Zhang X."/>
            <person name="Sparling R."/>
            <person name="Levin D.B."/>
        </authorList>
    </citation>
    <scope>NUCLEOTIDE SEQUENCE [LARGE SCALE GENOMIC DNA]</scope>
    <source>
        <strain evidence="2 3">URNW</strain>
    </source>
</reference>
<dbReference type="EMBL" id="APJA01000007">
    <property type="protein sequence ID" value="ERK32058.1"/>
    <property type="molecule type" value="Genomic_DNA"/>
</dbReference>
<comment type="caution">
    <text evidence="2">The sequence shown here is derived from an EMBL/GenBank/DDBJ whole genome shotgun (WGS) entry which is preliminary data.</text>
</comment>
<dbReference type="eggNOG" id="COG3227">
    <property type="taxonomic scope" value="Bacteria"/>
</dbReference>
<dbReference type="RefSeq" id="WP_021800576.1">
    <property type="nucleotide sequence ID" value="NZ_KI273145.1"/>
</dbReference>
<sequence>MKRFKKLGIIVALTSATTIFNLKMIEAKAASDVSIGYSAHVQNIGDKQRVYDGQLMGTEGKSFRLEGINIALINPISGMSIKYRVHIQNIGWTNWLSSNQYAGTKGQSLRIEAIEIKLEGAPGNYHVEYQAHVQDIGWQSWVKDGQTAGTTGQSKRVEALRVKLVNDNEVNTSSLGVKYQSEIQNIGLQDRMSNGEMTGTIGEGLRLEKINVSLENSPSGANITYRTHIEGRGWLGWVSGGTTTGAIGNDRRIEAIEIKANGLPNGYHVEYRAHVQDIGWQNWVRDGQTAGTTGQSKRIEALKIRIVKDEQPNNGGSNISYVYTNYNISLNDMVNIQLSREPALQMVNSNNQWEWRYAKITSDKQGYYYYPSANVTTFVEDANVYNIIKDQLILNLDSSLSRNTDTYKYQFLKLSYVEGTTAQQLNSLFRADGVLSGKGQVFIDAAKKYNVNPIYLASHAILETGNGTSALAKGIDVNGIKVYNLFGIGAIDSNPDGAGSQYAYSKGWTSIDLAIYGGAEFTSSSYINSSYKQDTIYKMRWNPDRPGVHQYATDVKWATNQVANIKKMFDQIPDAKLVFDIPVYK</sequence>
<dbReference type="STRING" id="1294142.CINTURNW_0523"/>